<dbReference type="InterPro" id="IPR008271">
    <property type="entry name" value="Ser/Thr_kinase_AS"/>
</dbReference>
<dbReference type="PROSITE" id="PS50011">
    <property type="entry name" value="PROTEIN_KINASE_DOM"/>
    <property type="match status" value="1"/>
</dbReference>
<dbReference type="SMART" id="SM00220">
    <property type="entry name" value="S_TKc"/>
    <property type="match status" value="1"/>
</dbReference>
<accession>A0ABW7SMY3</accession>
<protein>
    <recommendedName>
        <fullName evidence="1">non-specific serine/threonine protein kinase</fullName>
        <ecNumber evidence="1">2.7.11.1</ecNumber>
    </recommendedName>
</protein>
<keyword evidence="7" id="KW-0812">Transmembrane</keyword>
<dbReference type="Gene3D" id="1.10.510.10">
    <property type="entry name" value="Transferase(Phosphotransferase) domain 1"/>
    <property type="match status" value="1"/>
</dbReference>
<dbReference type="EMBL" id="JBIRPU010000015">
    <property type="protein sequence ID" value="MFI0795028.1"/>
    <property type="molecule type" value="Genomic_DNA"/>
</dbReference>
<proteinExistence type="predicted"/>
<evidence type="ECO:0000256" key="5">
    <source>
        <dbReference type="ARBA" id="ARBA00022840"/>
    </source>
</evidence>
<evidence type="ECO:0000256" key="6">
    <source>
        <dbReference type="SAM" id="MobiDB-lite"/>
    </source>
</evidence>
<comment type="caution">
    <text evidence="9">The sequence shown here is derived from an EMBL/GenBank/DDBJ whole genome shotgun (WGS) entry which is preliminary data.</text>
</comment>
<dbReference type="PROSITE" id="PS00108">
    <property type="entry name" value="PROTEIN_KINASE_ST"/>
    <property type="match status" value="1"/>
</dbReference>
<dbReference type="Gene3D" id="3.30.200.20">
    <property type="entry name" value="Phosphorylase Kinase, domain 1"/>
    <property type="match status" value="1"/>
</dbReference>
<dbReference type="InterPro" id="IPR050660">
    <property type="entry name" value="NEK_Ser/Thr_kinase"/>
</dbReference>
<evidence type="ECO:0000256" key="1">
    <source>
        <dbReference type="ARBA" id="ARBA00012513"/>
    </source>
</evidence>
<keyword evidence="5" id="KW-0067">ATP-binding</keyword>
<evidence type="ECO:0000313" key="9">
    <source>
        <dbReference type="EMBL" id="MFI0795028.1"/>
    </source>
</evidence>
<feature type="transmembrane region" description="Helical" evidence="7">
    <location>
        <begin position="437"/>
        <end position="456"/>
    </location>
</feature>
<keyword evidence="2" id="KW-0808">Transferase</keyword>
<gene>
    <name evidence="9" type="ORF">ACH4OY_20430</name>
</gene>
<keyword evidence="7" id="KW-1133">Transmembrane helix</keyword>
<feature type="region of interest" description="Disordered" evidence="6">
    <location>
        <begin position="465"/>
        <end position="496"/>
    </location>
</feature>
<keyword evidence="10" id="KW-1185">Reference proteome</keyword>
<keyword evidence="4 9" id="KW-0418">Kinase</keyword>
<name>A0ABW7SMY3_9ACTN</name>
<dbReference type="InterPro" id="IPR000719">
    <property type="entry name" value="Prot_kinase_dom"/>
</dbReference>
<dbReference type="Proteomes" id="UP001611075">
    <property type="component" value="Unassembled WGS sequence"/>
</dbReference>
<keyword evidence="3" id="KW-0547">Nucleotide-binding</keyword>
<dbReference type="GO" id="GO:0016301">
    <property type="term" value="F:kinase activity"/>
    <property type="evidence" value="ECO:0007669"/>
    <property type="project" value="UniProtKB-KW"/>
</dbReference>
<evidence type="ECO:0000256" key="3">
    <source>
        <dbReference type="ARBA" id="ARBA00022741"/>
    </source>
</evidence>
<evidence type="ECO:0000256" key="4">
    <source>
        <dbReference type="ARBA" id="ARBA00022777"/>
    </source>
</evidence>
<evidence type="ECO:0000256" key="7">
    <source>
        <dbReference type="SAM" id="Phobius"/>
    </source>
</evidence>
<dbReference type="Pfam" id="PF00069">
    <property type="entry name" value="Pkinase"/>
    <property type="match status" value="1"/>
</dbReference>
<feature type="domain" description="Protein kinase" evidence="8">
    <location>
        <begin position="15"/>
        <end position="268"/>
    </location>
</feature>
<feature type="compositionally biased region" description="Low complexity" evidence="6">
    <location>
        <begin position="372"/>
        <end position="393"/>
    </location>
</feature>
<dbReference type="InterPro" id="IPR011009">
    <property type="entry name" value="Kinase-like_dom_sf"/>
</dbReference>
<dbReference type="PANTHER" id="PTHR43671:SF13">
    <property type="entry name" value="SERINE_THREONINE-PROTEIN KINASE NEK2"/>
    <property type="match status" value="1"/>
</dbReference>
<dbReference type="RefSeq" id="WP_396681885.1">
    <property type="nucleotide sequence ID" value="NZ_JBIRPU010000015.1"/>
</dbReference>
<organism evidence="9 10">
    <name type="scientific">Micromonospora rubida</name>
    <dbReference type="NCBI Taxonomy" id="2697657"/>
    <lineage>
        <taxon>Bacteria</taxon>
        <taxon>Bacillati</taxon>
        <taxon>Actinomycetota</taxon>
        <taxon>Actinomycetes</taxon>
        <taxon>Micromonosporales</taxon>
        <taxon>Micromonosporaceae</taxon>
        <taxon>Micromonospora</taxon>
    </lineage>
</organism>
<dbReference type="CDD" id="cd14014">
    <property type="entry name" value="STKc_PknB_like"/>
    <property type="match status" value="1"/>
</dbReference>
<feature type="region of interest" description="Disordered" evidence="6">
    <location>
        <begin position="292"/>
        <end position="399"/>
    </location>
</feature>
<feature type="compositionally biased region" description="Low complexity" evidence="6">
    <location>
        <begin position="316"/>
        <end position="341"/>
    </location>
</feature>
<dbReference type="PANTHER" id="PTHR43671">
    <property type="entry name" value="SERINE/THREONINE-PROTEIN KINASE NEK"/>
    <property type="match status" value="1"/>
</dbReference>
<sequence>MTPLGPRDPDRAGPYELLGRLGAGGQGVVYLGREQQGGFVAVKMINLDLHHNPRAKAQFAKEIAAARRVTPFCTAQILFADVDSDPPYVVSEYIEGPTLQRHVREYGPVTGNALHRLAVGTATALAAIHQSDVVHCDLKPDNVVLGADGARVIDFGIARALDVTETMTSRIMGTAPYMAPERFRDDEVGPASDVFAWAATIAFAAAGRPPFGTGTVVAVMNRVLHDPPDLAGLSGPLGELVGQCLDKDHRARPPAEQVLLRLLGHTPQAGAPVPIQTALRAGTDAAATQLVPRQPTAYPPTTHEPATHGPTAYRSTTPAPAAPQPTAYQPTTHGPTGRPPTAYQSTGQPPTAYQSTGQPPTAYQSTGQPPTAYQGGAYQATAPAPTTYRPAAQGPARDTWSRRLRRQYADAWGISAAIFLGAAGGAAGYVATTVAGTAAVVGAVTFVVVYGVRLIVATALPGAAAPDAPARDAAAPDGPGAAPTSDRGGPAAHPNA</sequence>
<keyword evidence="7" id="KW-0472">Membrane</keyword>
<reference evidence="9 10" key="1">
    <citation type="submission" date="2024-10" db="EMBL/GenBank/DDBJ databases">
        <title>The Natural Products Discovery Center: Release of the First 8490 Sequenced Strains for Exploring Actinobacteria Biosynthetic Diversity.</title>
        <authorList>
            <person name="Kalkreuter E."/>
            <person name="Kautsar S.A."/>
            <person name="Yang D."/>
            <person name="Bader C.D."/>
            <person name="Teijaro C.N."/>
            <person name="Fluegel L."/>
            <person name="Davis C.M."/>
            <person name="Simpson J.R."/>
            <person name="Lauterbach L."/>
            <person name="Steele A.D."/>
            <person name="Gui C."/>
            <person name="Meng S."/>
            <person name="Li G."/>
            <person name="Viehrig K."/>
            <person name="Ye F."/>
            <person name="Su P."/>
            <person name="Kiefer A.F."/>
            <person name="Nichols A."/>
            <person name="Cepeda A.J."/>
            <person name="Yan W."/>
            <person name="Fan B."/>
            <person name="Jiang Y."/>
            <person name="Adhikari A."/>
            <person name="Zheng C.-J."/>
            <person name="Schuster L."/>
            <person name="Cowan T.M."/>
            <person name="Smanski M.J."/>
            <person name="Chevrette M.G."/>
            <person name="De Carvalho L.P.S."/>
            <person name="Shen B."/>
        </authorList>
    </citation>
    <scope>NUCLEOTIDE SEQUENCE [LARGE SCALE GENOMIC DNA]</scope>
    <source>
        <strain evidence="9 10">NPDC021253</strain>
    </source>
</reference>
<evidence type="ECO:0000313" key="10">
    <source>
        <dbReference type="Proteomes" id="UP001611075"/>
    </source>
</evidence>
<feature type="compositionally biased region" description="Polar residues" evidence="6">
    <location>
        <begin position="342"/>
        <end position="371"/>
    </location>
</feature>
<dbReference type="SUPFAM" id="SSF56112">
    <property type="entry name" value="Protein kinase-like (PK-like)"/>
    <property type="match status" value="1"/>
</dbReference>
<evidence type="ECO:0000256" key="2">
    <source>
        <dbReference type="ARBA" id="ARBA00022679"/>
    </source>
</evidence>
<feature type="transmembrane region" description="Helical" evidence="7">
    <location>
        <begin position="411"/>
        <end position="431"/>
    </location>
</feature>
<feature type="compositionally biased region" description="Low complexity" evidence="6">
    <location>
        <begin position="465"/>
        <end position="483"/>
    </location>
</feature>
<dbReference type="EC" id="2.7.11.1" evidence="1"/>
<evidence type="ECO:0000259" key="8">
    <source>
        <dbReference type="PROSITE" id="PS50011"/>
    </source>
</evidence>